<dbReference type="SUPFAM" id="SSF46565">
    <property type="entry name" value="Chaperone J-domain"/>
    <property type="match status" value="1"/>
</dbReference>
<dbReference type="CDD" id="cd06257">
    <property type="entry name" value="DnaJ"/>
    <property type="match status" value="1"/>
</dbReference>
<evidence type="ECO:0000256" key="1">
    <source>
        <dbReference type="ARBA" id="ARBA00023186"/>
    </source>
</evidence>
<accession>A0A1Y5IIY5</accession>
<dbReference type="InterPro" id="IPR036388">
    <property type="entry name" value="WH-like_DNA-bd_sf"/>
</dbReference>
<evidence type="ECO:0000256" key="2">
    <source>
        <dbReference type="SAM" id="MobiDB-lite"/>
    </source>
</evidence>
<dbReference type="GO" id="GO:0051087">
    <property type="term" value="F:protein-folding chaperone binding"/>
    <property type="evidence" value="ECO:0007669"/>
    <property type="project" value="TreeGrafter"/>
</dbReference>
<dbReference type="InterPro" id="IPR018253">
    <property type="entry name" value="DnaJ_domain_CS"/>
</dbReference>
<organism evidence="4">
    <name type="scientific">Ostreococcus tauri</name>
    <name type="common">Marine green alga</name>
    <dbReference type="NCBI Taxonomy" id="70448"/>
    <lineage>
        <taxon>Eukaryota</taxon>
        <taxon>Viridiplantae</taxon>
        <taxon>Chlorophyta</taxon>
        <taxon>Mamiellophyceae</taxon>
        <taxon>Mamiellales</taxon>
        <taxon>Bathycoccaceae</taxon>
        <taxon>Ostreococcus</taxon>
    </lineage>
</organism>
<sequence>MSARTHYDVLGVSASASPSEIKRAYLRLAKRHHPDATDSDSHDIFAAISHAYDVLKDPMRRRAYDGTIGTTVSGSGRTSSRAADVNANWRRGPSRDGFGRHRANSYTFDDDEDWDGNTAWTTAEIERRQTEERKRARAKADAARWWKHEKREAERRRVEFREREASATVRRSERAMGKISGLWVTRPGVVWQDIFAGALGVAALAYGASGFLRFASEKPPDRAAPTRDRCSTGEGRTSTPGDDETAIRMSFVCGVRWRGTAGTEVRRDGNRAKRATVDWMGLSHGGDCSMKTLSKVTRCVMEQLLDESVPMDDDDERAAERAFHSVHDLVHYAILSQPTSAASLRMIYSICQKEGRIASKHGNGSRLITANEHWKSQIRHALYTSPRFRRLGNDDWGVAAGHQVMPDTTTVFVSKAEKRSSATSSAPSSTLGGKCGSPPPKSLKKRRMPRMLVPGNSNEMPSWEADDYRSSAEPETVSMSTLEGDPTNLKLMRTASGAQSGSAHSARSTETRIGRAEQREFAASPKTRTPSRSPSRSPSTSPEPRESSTLVVVAGLLEQYNGKVTFAPRDFRRNRRKPVGGGHHAAMPADSECRVDGSTYAVASFEHW</sequence>
<dbReference type="GO" id="GO:0051787">
    <property type="term" value="F:misfolded protein binding"/>
    <property type="evidence" value="ECO:0007669"/>
    <property type="project" value="TreeGrafter"/>
</dbReference>
<dbReference type="PRINTS" id="PR00625">
    <property type="entry name" value="JDOMAIN"/>
</dbReference>
<feature type="compositionally biased region" description="Low complexity" evidence="2">
    <location>
        <begin position="524"/>
        <end position="542"/>
    </location>
</feature>
<feature type="compositionally biased region" description="Low complexity" evidence="2">
    <location>
        <begin position="495"/>
        <end position="506"/>
    </location>
</feature>
<dbReference type="InterPro" id="IPR051948">
    <property type="entry name" value="Hsp70_co-chaperone_J-domain"/>
</dbReference>
<dbReference type="PROSITE" id="PS50076">
    <property type="entry name" value="DNAJ_2"/>
    <property type="match status" value="1"/>
</dbReference>
<dbReference type="Proteomes" id="UP000195557">
    <property type="component" value="Unassembled WGS sequence"/>
</dbReference>
<dbReference type="PANTHER" id="PTHR44360">
    <property type="entry name" value="DNAJ HOMOLOG SUBFAMILY B MEMBER 9"/>
    <property type="match status" value="1"/>
</dbReference>
<feature type="region of interest" description="Disordered" evidence="2">
    <location>
        <begin position="217"/>
        <end position="244"/>
    </location>
</feature>
<feature type="compositionally biased region" description="Basic and acidic residues" evidence="2">
    <location>
        <begin position="507"/>
        <end position="520"/>
    </location>
</feature>
<feature type="region of interest" description="Disordered" evidence="2">
    <location>
        <begin position="415"/>
        <end position="548"/>
    </location>
</feature>
<dbReference type="Gene3D" id="1.10.10.10">
    <property type="entry name" value="Winged helix-like DNA-binding domain superfamily/Winged helix DNA-binding domain"/>
    <property type="match status" value="1"/>
</dbReference>
<gene>
    <name evidence="4" type="ORF">BE221DRAFT_68395</name>
</gene>
<dbReference type="InterPro" id="IPR001623">
    <property type="entry name" value="DnaJ_domain"/>
</dbReference>
<dbReference type="eggNOG" id="KOG0715">
    <property type="taxonomic scope" value="Eukaryota"/>
</dbReference>
<dbReference type="PANTHER" id="PTHR44360:SF1">
    <property type="entry name" value="DNAJ HOMOLOG SUBFAMILY B MEMBER 9"/>
    <property type="match status" value="1"/>
</dbReference>
<dbReference type="AlphaFoldDB" id="A0A1Y5IIY5"/>
<dbReference type="Gene3D" id="1.10.287.110">
    <property type="entry name" value="DnaJ domain"/>
    <property type="match status" value="1"/>
</dbReference>
<proteinExistence type="predicted"/>
<protein>
    <submittedName>
        <fullName evidence="4">DnaJ-class molecular chaperone with C-terminal Zn finger domain</fullName>
    </submittedName>
</protein>
<reference evidence="4" key="1">
    <citation type="submission" date="2017-04" db="EMBL/GenBank/DDBJ databases">
        <title>Population genomics of picophytoplankton unveils novel chromosome hypervariability.</title>
        <authorList>
            <consortium name="DOE Joint Genome Institute"/>
            <person name="Blanc-Mathieu R."/>
            <person name="Krasovec M."/>
            <person name="Hebrard M."/>
            <person name="Yau S."/>
            <person name="Desgranges E."/>
            <person name="Martin J."/>
            <person name="Schackwitz W."/>
            <person name="Kuo A."/>
            <person name="Salin G."/>
            <person name="Donnadieu C."/>
            <person name="Desdevises Y."/>
            <person name="Sanchez-Ferandin S."/>
            <person name="Moreau H."/>
            <person name="Rivals E."/>
            <person name="Grigoriev I.V."/>
            <person name="Grimsley N."/>
            <person name="Eyre-Walker A."/>
            <person name="Piganeau G."/>
        </authorList>
    </citation>
    <scope>NUCLEOTIDE SEQUENCE [LARGE SCALE GENOMIC DNA]</scope>
    <source>
        <strain evidence="4">RCC 1115</strain>
    </source>
</reference>
<dbReference type="PROSITE" id="PS00636">
    <property type="entry name" value="DNAJ_1"/>
    <property type="match status" value="1"/>
</dbReference>
<evidence type="ECO:0000259" key="3">
    <source>
        <dbReference type="PROSITE" id="PS50076"/>
    </source>
</evidence>
<keyword evidence="1" id="KW-0143">Chaperone</keyword>
<dbReference type="EMBL" id="KZ155774">
    <property type="protein sequence ID" value="OUS48617.1"/>
    <property type="molecule type" value="Genomic_DNA"/>
</dbReference>
<name>A0A1Y5IIY5_OSTTA</name>
<dbReference type="InterPro" id="IPR036869">
    <property type="entry name" value="J_dom_sf"/>
</dbReference>
<dbReference type="GO" id="GO:0005783">
    <property type="term" value="C:endoplasmic reticulum"/>
    <property type="evidence" value="ECO:0007669"/>
    <property type="project" value="TreeGrafter"/>
</dbReference>
<feature type="compositionally biased region" description="Basic and acidic residues" evidence="2">
    <location>
        <begin position="217"/>
        <end position="231"/>
    </location>
</feature>
<feature type="domain" description="J" evidence="3">
    <location>
        <begin position="5"/>
        <end position="68"/>
    </location>
</feature>
<dbReference type="GO" id="GO:0036503">
    <property type="term" value="P:ERAD pathway"/>
    <property type="evidence" value="ECO:0007669"/>
    <property type="project" value="TreeGrafter"/>
</dbReference>
<evidence type="ECO:0000313" key="4">
    <source>
        <dbReference type="EMBL" id="OUS48617.1"/>
    </source>
</evidence>
<dbReference type="SMART" id="SM00271">
    <property type="entry name" value="DnaJ"/>
    <property type="match status" value="1"/>
</dbReference>
<feature type="compositionally biased region" description="Low complexity" evidence="2">
    <location>
        <begin position="421"/>
        <end position="430"/>
    </location>
</feature>
<dbReference type="Pfam" id="PF00226">
    <property type="entry name" value="DnaJ"/>
    <property type="match status" value="1"/>
</dbReference>